<protein>
    <submittedName>
        <fullName evidence="1">Uncharacterized protein</fullName>
    </submittedName>
</protein>
<accession>A0A517NTF3</accession>
<keyword evidence="2" id="KW-1185">Reference proteome</keyword>
<reference evidence="1 2" key="1">
    <citation type="submission" date="2019-02" db="EMBL/GenBank/DDBJ databases">
        <title>Deep-cultivation of Planctomycetes and their phenomic and genomic characterization uncovers novel biology.</title>
        <authorList>
            <person name="Wiegand S."/>
            <person name="Jogler M."/>
            <person name="Boedeker C."/>
            <person name="Pinto D."/>
            <person name="Vollmers J."/>
            <person name="Rivas-Marin E."/>
            <person name="Kohn T."/>
            <person name="Peeters S.H."/>
            <person name="Heuer A."/>
            <person name="Rast P."/>
            <person name="Oberbeckmann S."/>
            <person name="Bunk B."/>
            <person name="Jeske O."/>
            <person name="Meyerdierks A."/>
            <person name="Storesund J.E."/>
            <person name="Kallscheuer N."/>
            <person name="Luecker S."/>
            <person name="Lage O.M."/>
            <person name="Pohl T."/>
            <person name="Merkel B.J."/>
            <person name="Hornburger P."/>
            <person name="Mueller R.-W."/>
            <person name="Bruemmer F."/>
            <person name="Labrenz M."/>
            <person name="Spormann A.M."/>
            <person name="Op den Camp H."/>
            <person name="Overmann J."/>
            <person name="Amann R."/>
            <person name="Jetten M.S.M."/>
            <person name="Mascher T."/>
            <person name="Medema M.H."/>
            <person name="Devos D.P."/>
            <person name="Kaster A.-K."/>
            <person name="Ovreas L."/>
            <person name="Rohde M."/>
            <person name="Galperin M.Y."/>
            <person name="Jogler C."/>
        </authorList>
    </citation>
    <scope>NUCLEOTIDE SEQUENCE [LARGE SCALE GENOMIC DNA]</scope>
    <source>
        <strain evidence="1 2">K23_9</strain>
    </source>
</reference>
<evidence type="ECO:0000313" key="1">
    <source>
        <dbReference type="EMBL" id="QDT10400.1"/>
    </source>
</evidence>
<proteinExistence type="predicted"/>
<gene>
    <name evidence="1" type="ORF">K239x_23560</name>
</gene>
<sequence length="80" mass="8955">MQGGTLLLRRPNQTPRPPVFFRPWTWLISPAAIVSAALDGPNRTQPVARFADWEINSGDFGQASPVIRLDRGFSCYRVLT</sequence>
<evidence type="ECO:0000313" key="2">
    <source>
        <dbReference type="Proteomes" id="UP000319817"/>
    </source>
</evidence>
<organism evidence="1 2">
    <name type="scientific">Stieleria marina</name>
    <dbReference type="NCBI Taxonomy" id="1930275"/>
    <lineage>
        <taxon>Bacteria</taxon>
        <taxon>Pseudomonadati</taxon>
        <taxon>Planctomycetota</taxon>
        <taxon>Planctomycetia</taxon>
        <taxon>Pirellulales</taxon>
        <taxon>Pirellulaceae</taxon>
        <taxon>Stieleria</taxon>
    </lineage>
</organism>
<dbReference type="AlphaFoldDB" id="A0A517NTF3"/>
<dbReference type="Proteomes" id="UP000319817">
    <property type="component" value="Chromosome"/>
</dbReference>
<dbReference type="EMBL" id="CP036526">
    <property type="protein sequence ID" value="QDT10400.1"/>
    <property type="molecule type" value="Genomic_DNA"/>
</dbReference>
<name>A0A517NTF3_9BACT</name>